<dbReference type="PANTHER" id="PTHR33164:SF5">
    <property type="entry name" value="ORGANIC HYDROPEROXIDE RESISTANCE TRANSCRIPTIONAL REGULATOR"/>
    <property type="match status" value="1"/>
</dbReference>
<dbReference type="GO" id="GO:0006950">
    <property type="term" value="P:response to stress"/>
    <property type="evidence" value="ECO:0007669"/>
    <property type="project" value="TreeGrafter"/>
</dbReference>
<dbReference type="InterPro" id="IPR039422">
    <property type="entry name" value="MarR/SlyA-like"/>
</dbReference>
<feature type="domain" description="HTH marR-type" evidence="6">
    <location>
        <begin position="22"/>
        <end position="159"/>
    </location>
</feature>
<dbReference type="KEGG" id="gsn:YC6258_03090"/>
<dbReference type="Proteomes" id="UP000032266">
    <property type="component" value="Chromosome"/>
</dbReference>
<keyword evidence="8" id="KW-1185">Reference proteome</keyword>
<dbReference type="AlphaFoldDB" id="A0A0C5VLE7"/>
<dbReference type="InterPro" id="IPR036388">
    <property type="entry name" value="WH-like_DNA-bd_sf"/>
</dbReference>
<dbReference type="GO" id="GO:0003700">
    <property type="term" value="F:DNA-binding transcription factor activity"/>
    <property type="evidence" value="ECO:0007669"/>
    <property type="project" value="InterPro"/>
</dbReference>
<evidence type="ECO:0000256" key="1">
    <source>
        <dbReference type="ARBA" id="ARBA00004496"/>
    </source>
</evidence>
<sequence length="161" mass="18110">MKASKQTGEPPVVAGEEWLAFEHQLCFPLYASSNLVLRAYGPLLKPLGLTYPQYLIMLLLWQHQQLSVGELGQRLYLDSGTLTPLLKRMADAGLVTRNRSEEDQRRVLIDLTDKGRALKSQAVSVPATMLCRMGGDIEWLKRIKQDLGQLIDIMESADRSN</sequence>
<comment type="subcellular location">
    <subcellularLocation>
        <location evidence="1">Cytoplasm</location>
    </subcellularLocation>
</comment>
<dbReference type="Pfam" id="PF22381">
    <property type="entry name" value="Staph_reg_Sar_Rot"/>
    <property type="match status" value="1"/>
</dbReference>
<protein>
    <submittedName>
        <fullName evidence="7">Transcriptional regulator</fullName>
    </submittedName>
</protein>
<dbReference type="Gene3D" id="1.10.10.10">
    <property type="entry name" value="Winged helix-like DNA-binding domain superfamily/Winged helix DNA-binding domain"/>
    <property type="match status" value="1"/>
</dbReference>
<gene>
    <name evidence="7" type="ORF">YC6258_03090</name>
</gene>
<keyword evidence="2" id="KW-0963">Cytoplasm</keyword>
<dbReference type="SMART" id="SM00347">
    <property type="entry name" value="HTH_MARR"/>
    <property type="match status" value="1"/>
</dbReference>
<dbReference type="HOGENOM" id="CLU_083287_3_0_6"/>
<evidence type="ECO:0000313" key="8">
    <source>
        <dbReference type="Proteomes" id="UP000032266"/>
    </source>
</evidence>
<dbReference type="PANTHER" id="PTHR33164">
    <property type="entry name" value="TRANSCRIPTIONAL REGULATOR, MARR FAMILY"/>
    <property type="match status" value="1"/>
</dbReference>
<dbReference type="InterPro" id="IPR036390">
    <property type="entry name" value="WH_DNA-bd_sf"/>
</dbReference>
<evidence type="ECO:0000256" key="3">
    <source>
        <dbReference type="ARBA" id="ARBA00023015"/>
    </source>
</evidence>
<dbReference type="EMBL" id="CP007142">
    <property type="protein sequence ID" value="AJQ95126.1"/>
    <property type="molecule type" value="Genomic_DNA"/>
</dbReference>
<dbReference type="OrthoDB" id="9806864at2"/>
<name>A0A0C5VLE7_9GAMM</name>
<evidence type="ECO:0000259" key="6">
    <source>
        <dbReference type="PROSITE" id="PS50995"/>
    </source>
</evidence>
<dbReference type="CDD" id="cd00090">
    <property type="entry name" value="HTH_ARSR"/>
    <property type="match status" value="1"/>
</dbReference>
<dbReference type="RefSeq" id="WP_044617494.1">
    <property type="nucleotide sequence ID" value="NZ_CP007142.1"/>
</dbReference>
<dbReference type="GO" id="GO:0003677">
    <property type="term" value="F:DNA binding"/>
    <property type="evidence" value="ECO:0007669"/>
    <property type="project" value="UniProtKB-KW"/>
</dbReference>
<dbReference type="SUPFAM" id="SSF46785">
    <property type="entry name" value="Winged helix' DNA-binding domain"/>
    <property type="match status" value="1"/>
</dbReference>
<organism evidence="7 8">
    <name type="scientific">Gynuella sunshinyii YC6258</name>
    <dbReference type="NCBI Taxonomy" id="1445510"/>
    <lineage>
        <taxon>Bacteria</taxon>
        <taxon>Pseudomonadati</taxon>
        <taxon>Pseudomonadota</taxon>
        <taxon>Gammaproteobacteria</taxon>
        <taxon>Oceanospirillales</taxon>
        <taxon>Saccharospirillaceae</taxon>
        <taxon>Gynuella</taxon>
    </lineage>
</organism>
<dbReference type="InterPro" id="IPR011991">
    <property type="entry name" value="ArsR-like_HTH"/>
</dbReference>
<evidence type="ECO:0000256" key="5">
    <source>
        <dbReference type="ARBA" id="ARBA00023163"/>
    </source>
</evidence>
<dbReference type="PATRIC" id="fig|1445510.3.peg.3058"/>
<keyword evidence="3" id="KW-0805">Transcription regulation</keyword>
<dbReference type="GO" id="GO:0005737">
    <property type="term" value="C:cytoplasm"/>
    <property type="evidence" value="ECO:0007669"/>
    <property type="project" value="UniProtKB-SubCell"/>
</dbReference>
<evidence type="ECO:0000256" key="2">
    <source>
        <dbReference type="ARBA" id="ARBA00022490"/>
    </source>
</evidence>
<keyword evidence="5" id="KW-0804">Transcription</keyword>
<dbReference type="InterPro" id="IPR055166">
    <property type="entry name" value="Transc_reg_Sar_Rot_HTH"/>
</dbReference>
<accession>A0A0C5VLE7</accession>
<keyword evidence="4" id="KW-0238">DNA-binding</keyword>
<dbReference type="FunFam" id="1.10.10.10:FF:000163">
    <property type="entry name" value="MarR family transcriptional regulator"/>
    <property type="match status" value="1"/>
</dbReference>
<dbReference type="PROSITE" id="PS50995">
    <property type="entry name" value="HTH_MARR_2"/>
    <property type="match status" value="1"/>
</dbReference>
<dbReference type="STRING" id="1445510.YC6258_03090"/>
<dbReference type="PRINTS" id="PR00598">
    <property type="entry name" value="HTHMARR"/>
</dbReference>
<reference evidence="7 8" key="1">
    <citation type="submission" date="2014-01" db="EMBL/GenBank/DDBJ databases">
        <title>Full genme sequencing of cellulolytic bacterium Gynuella sunshinyii YC6258T gen. nov., sp. nov.</title>
        <authorList>
            <person name="Khan H."/>
            <person name="Chung E.J."/>
            <person name="Chung Y.R."/>
        </authorList>
    </citation>
    <scope>NUCLEOTIDE SEQUENCE [LARGE SCALE GENOMIC DNA]</scope>
    <source>
        <strain evidence="7 8">YC6258</strain>
    </source>
</reference>
<evidence type="ECO:0000256" key="4">
    <source>
        <dbReference type="ARBA" id="ARBA00023125"/>
    </source>
</evidence>
<proteinExistence type="predicted"/>
<evidence type="ECO:0000313" key="7">
    <source>
        <dbReference type="EMBL" id="AJQ95126.1"/>
    </source>
</evidence>
<dbReference type="InterPro" id="IPR000835">
    <property type="entry name" value="HTH_MarR-typ"/>
</dbReference>